<dbReference type="SFLD" id="SFLDS00003">
    <property type="entry name" value="Haloacid_Dehalogenase"/>
    <property type="match status" value="1"/>
</dbReference>
<dbReference type="PANTHER" id="PTHR46470:SF4">
    <property type="entry name" value="5-AMINO-6-(5-PHOSPHO-D-RIBITYLAMINO)URACIL PHOSPHATASE YIGB"/>
    <property type="match status" value="1"/>
</dbReference>
<dbReference type="Gene3D" id="3.40.50.1000">
    <property type="entry name" value="HAD superfamily/HAD-like"/>
    <property type="match status" value="1"/>
</dbReference>
<keyword evidence="2 5" id="KW-0378">Hydrolase</keyword>
<dbReference type="EMBL" id="BAABBB010000007">
    <property type="protein sequence ID" value="GAA3524410.1"/>
    <property type="molecule type" value="Genomic_DNA"/>
</dbReference>
<evidence type="ECO:0000313" key="5">
    <source>
        <dbReference type="EMBL" id="GAA3524410.1"/>
    </source>
</evidence>
<dbReference type="InterPro" id="IPR036412">
    <property type="entry name" value="HAD-like_sf"/>
</dbReference>
<evidence type="ECO:0000256" key="4">
    <source>
        <dbReference type="SAM" id="MobiDB-lite"/>
    </source>
</evidence>
<protein>
    <submittedName>
        <fullName evidence="5">HAD family hydrolase</fullName>
    </submittedName>
</protein>
<sequence>MTRSLTRHPNHTDVIRSDRPGPVSVGTGRLLRMSFQALLLDLDDTLFDHRGAADRGLRTWLAGLGLAQTPGELEEHVERWFVLETRHHERAQRGEVSFVEHRRARIRDFLPGWDLADDALADDVYAGFLACYRAAWRAFDDAGAAIDAARAAGIPVGILTNGDQAVQTEKVRRTGLLRPDVPVFASSSLPAAKPDARSYLTACRSLDADPAATLMVGDSLRHDVVGAQRAGLKALLLDRHGRHDARRTGVRVQTVRSLTEVA</sequence>
<dbReference type="PANTHER" id="PTHR46470">
    <property type="entry name" value="N-ACYLNEURAMINATE-9-PHOSPHATASE"/>
    <property type="match status" value="1"/>
</dbReference>
<evidence type="ECO:0000256" key="2">
    <source>
        <dbReference type="ARBA" id="ARBA00022801"/>
    </source>
</evidence>
<organism evidence="5 6">
    <name type="scientific">Nocardioides daeguensis</name>
    <dbReference type="NCBI Taxonomy" id="908359"/>
    <lineage>
        <taxon>Bacteria</taxon>
        <taxon>Bacillati</taxon>
        <taxon>Actinomycetota</taxon>
        <taxon>Actinomycetes</taxon>
        <taxon>Propionibacteriales</taxon>
        <taxon>Nocardioidaceae</taxon>
        <taxon>Nocardioides</taxon>
    </lineage>
</organism>
<dbReference type="GO" id="GO:0016787">
    <property type="term" value="F:hydrolase activity"/>
    <property type="evidence" value="ECO:0007669"/>
    <property type="project" value="UniProtKB-KW"/>
</dbReference>
<comment type="caution">
    <text evidence="5">The sequence shown here is derived from an EMBL/GenBank/DDBJ whole genome shotgun (WGS) entry which is preliminary data.</text>
</comment>
<dbReference type="SUPFAM" id="SSF56784">
    <property type="entry name" value="HAD-like"/>
    <property type="match status" value="1"/>
</dbReference>
<keyword evidence="3" id="KW-0460">Magnesium</keyword>
<evidence type="ECO:0000313" key="6">
    <source>
        <dbReference type="Proteomes" id="UP001500301"/>
    </source>
</evidence>
<feature type="compositionally biased region" description="Basic and acidic residues" evidence="4">
    <location>
        <begin position="10"/>
        <end position="19"/>
    </location>
</feature>
<dbReference type="InterPro" id="IPR006439">
    <property type="entry name" value="HAD-SF_hydro_IA"/>
</dbReference>
<dbReference type="InterPro" id="IPR051400">
    <property type="entry name" value="HAD-like_hydrolase"/>
</dbReference>
<name>A0ABP6UY00_9ACTN</name>
<gene>
    <name evidence="5" type="ORF">GCM10022263_11120</name>
</gene>
<evidence type="ECO:0000256" key="3">
    <source>
        <dbReference type="ARBA" id="ARBA00022842"/>
    </source>
</evidence>
<dbReference type="SFLD" id="SFLDG01129">
    <property type="entry name" value="C1.5:_HAD__Beta-PGM__Phosphata"/>
    <property type="match status" value="1"/>
</dbReference>
<dbReference type="Pfam" id="PF00702">
    <property type="entry name" value="Hydrolase"/>
    <property type="match status" value="1"/>
</dbReference>
<comment type="cofactor">
    <cofactor evidence="1">
        <name>Mg(2+)</name>
        <dbReference type="ChEBI" id="CHEBI:18420"/>
    </cofactor>
</comment>
<keyword evidence="6" id="KW-1185">Reference proteome</keyword>
<dbReference type="Proteomes" id="UP001500301">
    <property type="component" value="Unassembled WGS sequence"/>
</dbReference>
<accession>A0ABP6UY00</accession>
<reference evidence="6" key="1">
    <citation type="journal article" date="2019" name="Int. J. Syst. Evol. Microbiol.">
        <title>The Global Catalogue of Microorganisms (GCM) 10K type strain sequencing project: providing services to taxonomists for standard genome sequencing and annotation.</title>
        <authorList>
            <consortium name="The Broad Institute Genomics Platform"/>
            <consortium name="The Broad Institute Genome Sequencing Center for Infectious Disease"/>
            <person name="Wu L."/>
            <person name="Ma J."/>
        </authorList>
    </citation>
    <scope>NUCLEOTIDE SEQUENCE [LARGE SCALE GENOMIC DNA]</scope>
    <source>
        <strain evidence="6">JCM 17460</strain>
    </source>
</reference>
<proteinExistence type="predicted"/>
<dbReference type="Gene3D" id="1.20.120.1600">
    <property type="match status" value="1"/>
</dbReference>
<dbReference type="InterPro" id="IPR023214">
    <property type="entry name" value="HAD_sf"/>
</dbReference>
<feature type="region of interest" description="Disordered" evidence="4">
    <location>
        <begin position="1"/>
        <end position="21"/>
    </location>
</feature>
<dbReference type="NCBIfam" id="TIGR01549">
    <property type="entry name" value="HAD-SF-IA-v1"/>
    <property type="match status" value="1"/>
</dbReference>
<evidence type="ECO:0000256" key="1">
    <source>
        <dbReference type="ARBA" id="ARBA00001946"/>
    </source>
</evidence>